<comment type="subcellular location">
    <subcellularLocation>
        <location evidence="1">Cell membrane</location>
        <topology evidence="1">Multi-pass membrane protein</topology>
    </subcellularLocation>
</comment>
<feature type="domain" description="ABC3 transporter permease C-terminal" evidence="8">
    <location>
        <begin position="826"/>
        <end position="939"/>
    </location>
</feature>
<feature type="transmembrane region" description="Helical" evidence="7">
    <location>
        <begin position="426"/>
        <end position="447"/>
    </location>
</feature>
<dbReference type="NCBIfam" id="NF038403">
    <property type="entry name" value="perm_prefix_1"/>
    <property type="match status" value="1"/>
</dbReference>
<evidence type="ECO:0000259" key="9">
    <source>
        <dbReference type="Pfam" id="PF12704"/>
    </source>
</evidence>
<feature type="transmembrane region" description="Helical" evidence="7">
    <location>
        <begin position="912"/>
        <end position="931"/>
    </location>
</feature>
<name>A0AAU7DN36_9BACT</name>
<evidence type="ECO:0000313" key="10">
    <source>
        <dbReference type="EMBL" id="XBH18448.1"/>
    </source>
</evidence>
<reference evidence="10" key="1">
    <citation type="submission" date="2023-03" db="EMBL/GenBank/DDBJ databases">
        <title>Edaphobacter sp.</title>
        <authorList>
            <person name="Huber K.J."/>
            <person name="Papendorf J."/>
            <person name="Pilke C."/>
            <person name="Bunk B."/>
            <person name="Sproeer C."/>
            <person name="Pester M."/>
        </authorList>
    </citation>
    <scope>NUCLEOTIDE SEQUENCE</scope>
    <source>
        <strain evidence="10">DSM 110680</strain>
    </source>
</reference>
<keyword evidence="5 7" id="KW-0472">Membrane</keyword>
<feature type="transmembrane region" description="Helical" evidence="7">
    <location>
        <begin position="370"/>
        <end position="394"/>
    </location>
</feature>
<accession>A0AAU7DN36</accession>
<dbReference type="GO" id="GO:0005886">
    <property type="term" value="C:plasma membrane"/>
    <property type="evidence" value="ECO:0007669"/>
    <property type="project" value="UniProtKB-SubCell"/>
</dbReference>
<evidence type="ECO:0000256" key="7">
    <source>
        <dbReference type="SAM" id="Phobius"/>
    </source>
</evidence>
<evidence type="ECO:0000256" key="1">
    <source>
        <dbReference type="ARBA" id="ARBA00004651"/>
    </source>
</evidence>
<evidence type="ECO:0000256" key="6">
    <source>
        <dbReference type="ARBA" id="ARBA00038076"/>
    </source>
</evidence>
<comment type="similarity">
    <text evidence="6">Belongs to the ABC-4 integral membrane protein family.</text>
</comment>
<sequence>MRQFSNLFRNNRAEEDLAREVASHLTLLTDEFVRRGMSPEEARLAASRSYGGVEQAKQAHRDERTMLWIEQTLQDLRYALRMLAKSPGFAAVAILTLALGIGANTAIFSVIDAVLLQSLPVEDPKHLVIFSWSAHNRPKLHGQSSYGDCAEECSLSVPFFETLRSRTNAFSSVAAFAGALEVDFSGNGQADIARGLYVSGDYFSTVGVRTFLGRPLLPTDDALTASPVIVLDYGYWNRAFGADPSAVGRVIRLNNVEAAIVGVSSPGFTSLTPGKRQDFFMPLSLSRQVKSSWWGTRDRLSDASTWWVVAAGRLKPGVSIEQAQTEVNALFRAEVLHGAKPAFTEADDPAMRLLPGREALNGESRQIAPMLNLIMVAVGLVLAIACANVAGLILSRSTKRQKELAVRQALGAGRARIARQLLTESVLLSVAGGALGILLALWGVDAITTFVSSGLDQPFPFTIHLDWRVLSFTTGITLTTGVLCGLVPTLRGSRVDITPSLRENSSSIPGGALQAGRRFRLGDALVVAQVALSIVVLVGAGLMVRTLRMIQAVNPGFDTQNILLFGINPGLAGYKDERTAQLYRQLQERFASLPGVVSASYSESALLSRSWSGTDIHLDGAPPKTNIDTSTLAVGSDFFSMMRIPILVGRPFTATDFAAAEKTSAVMTAAAEAAAASSSSGGARTAASVHPQTESPVAPVPVIVNHAFVQKFFPHQDAVGRHMGDAQEDEPATGPQPGYRIVGIVSDTRYDQLQSDIRPIMFVPLVGNGAHFELRASGDPNALVNQVRRIVAGLDNNLPLFEVRTQTQQIDQALFQQRLMSRLSSFFAGLALVLACIGLYGLLSYEVARRTRELGIRMALGAQRRDLMRLVIRHGLVLAFIGATIGTGASMAANRLMTSLLYGVRPNDPVTFATVSILLALVAVAACLIPAQRAMRIDPMIALREE</sequence>
<evidence type="ECO:0000256" key="2">
    <source>
        <dbReference type="ARBA" id="ARBA00022475"/>
    </source>
</evidence>
<dbReference type="InterPro" id="IPR047928">
    <property type="entry name" value="Perm_prefix_1"/>
</dbReference>
<keyword evidence="3 7" id="KW-0812">Transmembrane</keyword>
<dbReference type="RefSeq" id="WP_348263673.1">
    <property type="nucleotide sequence ID" value="NZ_CP121196.1"/>
</dbReference>
<feature type="domain" description="ABC3 transporter permease C-terminal" evidence="8">
    <location>
        <begin position="376"/>
        <end position="495"/>
    </location>
</feature>
<evidence type="ECO:0000256" key="5">
    <source>
        <dbReference type="ARBA" id="ARBA00023136"/>
    </source>
</evidence>
<keyword evidence="4 7" id="KW-1133">Transmembrane helix</keyword>
<evidence type="ECO:0000259" key="8">
    <source>
        <dbReference type="Pfam" id="PF02687"/>
    </source>
</evidence>
<feature type="domain" description="MacB-like periplasmic core" evidence="9">
    <location>
        <begin position="91"/>
        <end position="329"/>
    </location>
</feature>
<dbReference type="InterPro" id="IPR003838">
    <property type="entry name" value="ABC3_permease_C"/>
</dbReference>
<feature type="transmembrane region" description="Helical" evidence="7">
    <location>
        <begin position="89"/>
        <end position="111"/>
    </location>
</feature>
<gene>
    <name evidence="10" type="ORF">P8935_03720</name>
</gene>
<feature type="transmembrane region" description="Helical" evidence="7">
    <location>
        <begin position="826"/>
        <end position="848"/>
    </location>
</feature>
<proteinExistence type="inferred from homology"/>
<dbReference type="GO" id="GO:0022857">
    <property type="term" value="F:transmembrane transporter activity"/>
    <property type="evidence" value="ECO:0007669"/>
    <property type="project" value="TreeGrafter"/>
</dbReference>
<dbReference type="InterPro" id="IPR025857">
    <property type="entry name" value="MacB_PCD"/>
</dbReference>
<organism evidence="10">
    <name type="scientific">Telmatobacter sp. DSM 110680</name>
    <dbReference type="NCBI Taxonomy" id="3036704"/>
    <lineage>
        <taxon>Bacteria</taxon>
        <taxon>Pseudomonadati</taxon>
        <taxon>Acidobacteriota</taxon>
        <taxon>Terriglobia</taxon>
        <taxon>Terriglobales</taxon>
        <taxon>Acidobacteriaceae</taxon>
        <taxon>Telmatobacter</taxon>
    </lineage>
</organism>
<dbReference type="InterPro" id="IPR050250">
    <property type="entry name" value="Macrolide_Exporter_MacB"/>
</dbReference>
<feature type="transmembrane region" description="Helical" evidence="7">
    <location>
        <begin position="467"/>
        <end position="487"/>
    </location>
</feature>
<dbReference type="EMBL" id="CP121196">
    <property type="protein sequence ID" value="XBH18448.1"/>
    <property type="molecule type" value="Genomic_DNA"/>
</dbReference>
<keyword evidence="2" id="KW-1003">Cell membrane</keyword>
<feature type="transmembrane region" description="Helical" evidence="7">
    <location>
        <begin position="524"/>
        <end position="544"/>
    </location>
</feature>
<dbReference type="InterPro" id="IPR017800">
    <property type="entry name" value="ADOP"/>
</dbReference>
<dbReference type="PANTHER" id="PTHR30572:SF4">
    <property type="entry name" value="ABC TRANSPORTER PERMEASE YTRF"/>
    <property type="match status" value="1"/>
</dbReference>
<dbReference type="PANTHER" id="PTHR30572">
    <property type="entry name" value="MEMBRANE COMPONENT OF TRANSPORTER-RELATED"/>
    <property type="match status" value="1"/>
</dbReference>
<evidence type="ECO:0000256" key="4">
    <source>
        <dbReference type="ARBA" id="ARBA00022989"/>
    </source>
</evidence>
<dbReference type="AlphaFoldDB" id="A0AAU7DN36"/>
<feature type="transmembrane region" description="Helical" evidence="7">
    <location>
        <begin position="870"/>
        <end position="892"/>
    </location>
</feature>
<dbReference type="Pfam" id="PF02687">
    <property type="entry name" value="FtsX"/>
    <property type="match status" value="2"/>
</dbReference>
<evidence type="ECO:0000256" key="3">
    <source>
        <dbReference type="ARBA" id="ARBA00022692"/>
    </source>
</evidence>
<protein>
    <submittedName>
        <fullName evidence="10">ABC transporter permease</fullName>
    </submittedName>
</protein>
<dbReference type="Pfam" id="PF12704">
    <property type="entry name" value="MacB_PCD"/>
    <property type="match status" value="1"/>
</dbReference>
<dbReference type="NCBIfam" id="TIGR03434">
    <property type="entry name" value="ADOP"/>
    <property type="match status" value="1"/>
</dbReference>